<dbReference type="PIRSF" id="PIRSF006402">
    <property type="entry name" value="UCP006402_thioredoxin"/>
    <property type="match status" value="1"/>
</dbReference>
<gene>
    <name evidence="2" type="ORF">BFN67_06575</name>
</gene>
<dbReference type="GO" id="GO:0005975">
    <property type="term" value="P:carbohydrate metabolic process"/>
    <property type="evidence" value="ECO:0007669"/>
    <property type="project" value="InterPro"/>
</dbReference>
<reference evidence="2 3" key="1">
    <citation type="journal article" date="2016" name="Int. J. Syst. Evol. Microbiol.">
        <title>Pseudaminobacter manganicus sp. nov., isolated from sludge of a manganese mine.</title>
        <authorList>
            <person name="Li J."/>
            <person name="Huang J."/>
            <person name="Liao S."/>
            <person name="Wang G."/>
        </authorList>
    </citation>
    <scope>NUCLEOTIDE SEQUENCE [LARGE SCALE GENOMIC DNA]</scope>
    <source>
        <strain evidence="2 3">JH-7</strain>
    </source>
</reference>
<dbReference type="AlphaFoldDB" id="A0A1V8RLF8"/>
<dbReference type="PANTHER" id="PTHR42899:SF1">
    <property type="entry name" value="SPERMATOGENESIS-ASSOCIATED PROTEIN 20"/>
    <property type="match status" value="1"/>
</dbReference>
<dbReference type="InterPro" id="IPR036249">
    <property type="entry name" value="Thioredoxin-like_sf"/>
</dbReference>
<dbReference type="PANTHER" id="PTHR42899">
    <property type="entry name" value="SPERMATOGENESIS-ASSOCIATED PROTEIN 20"/>
    <property type="match status" value="1"/>
</dbReference>
<accession>A0A1V8RLF8</accession>
<dbReference type="CDD" id="cd02955">
    <property type="entry name" value="SSP411"/>
    <property type="match status" value="1"/>
</dbReference>
<protein>
    <submittedName>
        <fullName evidence="2">Thioredoxin domain protein</fullName>
    </submittedName>
</protein>
<sequence length="672" mass="74358">MPLPPENLLAAESSPYLRQHSANPVHWRAWSAAALREAQELDRPILLSIGYAACHWCHVMAHESFENEDVAAVMNRLFVNIKVDREERPDLDQIYMAALAAMGEQGGWPLTMFLTPDGKPFWGGTYFPPEARYGRPGFIQVLEAVDKAWREKRQSLTQSADGLTVHVGERLAASRDRASLDIDTLTTLAESIDGMMDRTLGGLRGAPKFPNTPFMTTLWLSWLETRNREHRDRVLHSLETMLAGGIYDHIGGGLARYSTDAEWLVPHFEKMLYDNAQLLRLGNWVYAETGNELFRVRIEESIAWLLREMLVDDGAFASSLDADSEGHEGLFYTWDRDELAAVLGSDIDIFNRYITLSNPENWEGKPILRQTLQQQADSIADSDTFTPLKQRLRSAREERVRPGRDEKVLTDWNGLAITALADGGRLFARSDWVDVAAAAFNSITGSARAGRLPHSRLKDAALFPALSSDYAAMINAAIALYEATHQTRYIKQARDLCAQLDRWHGDDAGTGYYLSTSDAEDVPLRIRGDVDEAIPSATAQIVEALARLANVTGDIELHAKAWAVAEHAAGRARHQSYGQAGIVNACALVIKPLKLVVVDETEDSKLVSVANRIPDPRRVDHFVPIGATTDLPLLPGAGEPPTKKPGAYLCTGPVCLPVITDPVKLEAALRET</sequence>
<dbReference type="InterPro" id="IPR024705">
    <property type="entry name" value="Ssp411"/>
</dbReference>
<dbReference type="Pfam" id="PF03190">
    <property type="entry name" value="Thioredox_DsbH"/>
    <property type="match status" value="1"/>
</dbReference>
<dbReference type="Proteomes" id="UP000191905">
    <property type="component" value="Unassembled WGS sequence"/>
</dbReference>
<dbReference type="STRING" id="1873176.BFN67_06575"/>
<comment type="caution">
    <text evidence="2">The sequence shown here is derived from an EMBL/GenBank/DDBJ whole genome shotgun (WGS) entry which is preliminary data.</text>
</comment>
<dbReference type="SUPFAM" id="SSF48208">
    <property type="entry name" value="Six-hairpin glycosidases"/>
    <property type="match status" value="1"/>
</dbReference>
<evidence type="ECO:0000259" key="1">
    <source>
        <dbReference type="Pfam" id="PF03190"/>
    </source>
</evidence>
<feature type="domain" description="Spermatogenesis-associated protein 20-like TRX" evidence="1">
    <location>
        <begin position="7"/>
        <end position="164"/>
    </location>
</feature>
<dbReference type="RefSeq" id="WP_080921280.1">
    <property type="nucleotide sequence ID" value="NZ_MDET01000045.1"/>
</dbReference>
<evidence type="ECO:0000313" key="3">
    <source>
        <dbReference type="Proteomes" id="UP000191905"/>
    </source>
</evidence>
<name>A0A1V8RLF8_9HYPH</name>
<organism evidence="2 3">
    <name type="scientific">Manganibacter manganicus</name>
    <dbReference type="NCBI Taxonomy" id="1873176"/>
    <lineage>
        <taxon>Bacteria</taxon>
        <taxon>Pseudomonadati</taxon>
        <taxon>Pseudomonadota</taxon>
        <taxon>Alphaproteobacteria</taxon>
        <taxon>Hyphomicrobiales</taxon>
        <taxon>Phyllobacteriaceae</taxon>
        <taxon>Manganibacter</taxon>
    </lineage>
</organism>
<evidence type="ECO:0000313" key="2">
    <source>
        <dbReference type="EMBL" id="OQM74038.1"/>
    </source>
</evidence>
<proteinExistence type="predicted"/>
<dbReference type="InterPro" id="IPR012341">
    <property type="entry name" value="6hp_glycosidase-like_sf"/>
</dbReference>
<dbReference type="EMBL" id="MDET01000045">
    <property type="protein sequence ID" value="OQM74038.1"/>
    <property type="molecule type" value="Genomic_DNA"/>
</dbReference>
<dbReference type="Gene3D" id="3.40.30.10">
    <property type="entry name" value="Glutaredoxin"/>
    <property type="match status" value="1"/>
</dbReference>
<dbReference type="InterPro" id="IPR008928">
    <property type="entry name" value="6-hairpin_glycosidase_sf"/>
</dbReference>
<keyword evidence="3" id="KW-1185">Reference proteome</keyword>
<dbReference type="OrthoDB" id="9762614at2"/>
<dbReference type="SUPFAM" id="SSF52833">
    <property type="entry name" value="Thioredoxin-like"/>
    <property type="match status" value="1"/>
</dbReference>
<dbReference type="InterPro" id="IPR004879">
    <property type="entry name" value="Ssp411-like_TRX"/>
</dbReference>
<dbReference type="Gene3D" id="1.50.10.10">
    <property type="match status" value="1"/>
</dbReference>